<sequence length="207" mass="23062">MKVPEFSQSRPIEEAEGLNEKRIEPRVALLLRSAKLAGASGEFLCIVRDVSNSGAKLRLFHPMVDSEELVLETATGQRVAVEKVWENGNEAGIRFLDAIDISQFVAEHGPFPKRPMRINLDCSARLRHGGAAYGSRIHDLSSQGAKIETSQHLAIGQVLGLEADNLPAFDVTVRWRRHPYYGLVFHQVMSLEEFALRVHQLQAQGRA</sequence>
<protein>
    <submittedName>
        <fullName evidence="2">PilZ domain-containing protein</fullName>
    </submittedName>
</protein>
<dbReference type="EMBL" id="JALHLE010000004">
    <property type="protein sequence ID" value="MCJ2177581.1"/>
    <property type="molecule type" value="Genomic_DNA"/>
</dbReference>
<name>A0ABT0AXN1_9SPHN</name>
<dbReference type="Gene3D" id="2.40.10.220">
    <property type="entry name" value="predicted glycosyltransferase like domains"/>
    <property type="match status" value="1"/>
</dbReference>
<evidence type="ECO:0000313" key="3">
    <source>
        <dbReference type="Proteomes" id="UP001162880"/>
    </source>
</evidence>
<dbReference type="InterPro" id="IPR009875">
    <property type="entry name" value="PilZ_domain"/>
</dbReference>
<reference evidence="2" key="1">
    <citation type="submission" date="2022-03" db="EMBL/GenBank/DDBJ databases">
        <title>Identification of a novel bacterium isolated from mangrove sediments.</title>
        <authorList>
            <person name="Pan X."/>
        </authorList>
    </citation>
    <scope>NUCLEOTIDE SEQUENCE</scope>
    <source>
        <strain evidence="2">B2580</strain>
    </source>
</reference>
<gene>
    <name evidence="2" type="ORF">MTR64_03330</name>
</gene>
<keyword evidence="3" id="KW-1185">Reference proteome</keyword>
<comment type="caution">
    <text evidence="2">The sequence shown here is derived from an EMBL/GenBank/DDBJ whole genome shotgun (WGS) entry which is preliminary data.</text>
</comment>
<feature type="domain" description="PilZ" evidence="1">
    <location>
        <begin position="117"/>
        <end position="192"/>
    </location>
</feature>
<dbReference type="Pfam" id="PF07238">
    <property type="entry name" value="PilZ"/>
    <property type="match status" value="1"/>
</dbReference>
<evidence type="ECO:0000259" key="1">
    <source>
        <dbReference type="Pfam" id="PF07238"/>
    </source>
</evidence>
<dbReference type="SUPFAM" id="SSF141371">
    <property type="entry name" value="PilZ domain-like"/>
    <property type="match status" value="2"/>
</dbReference>
<organism evidence="2 3">
    <name type="scientific">Novosphingobium album</name>
    <name type="common">ex Hu et al. 2023</name>
    <dbReference type="NCBI Taxonomy" id="2930093"/>
    <lineage>
        <taxon>Bacteria</taxon>
        <taxon>Pseudomonadati</taxon>
        <taxon>Pseudomonadota</taxon>
        <taxon>Alphaproteobacteria</taxon>
        <taxon>Sphingomonadales</taxon>
        <taxon>Sphingomonadaceae</taxon>
        <taxon>Novosphingobium</taxon>
    </lineage>
</organism>
<accession>A0ABT0AXN1</accession>
<proteinExistence type="predicted"/>
<evidence type="ECO:0000313" key="2">
    <source>
        <dbReference type="EMBL" id="MCJ2177581.1"/>
    </source>
</evidence>
<dbReference type="Proteomes" id="UP001162880">
    <property type="component" value="Unassembled WGS sequence"/>
</dbReference>
<dbReference type="RefSeq" id="WP_243990781.1">
    <property type="nucleotide sequence ID" value="NZ_JALHLE010000004.1"/>
</dbReference>